<feature type="transmembrane region" description="Helical" evidence="6">
    <location>
        <begin position="281"/>
        <end position="299"/>
    </location>
</feature>
<evidence type="ECO:0000313" key="7">
    <source>
        <dbReference type="EMBL" id="NIR76531.1"/>
    </source>
</evidence>
<dbReference type="Proteomes" id="UP000702544">
    <property type="component" value="Unassembled WGS sequence"/>
</dbReference>
<dbReference type="AlphaFoldDB" id="A0AAE5CAI3"/>
<feature type="transmembrane region" description="Helical" evidence="6">
    <location>
        <begin position="382"/>
        <end position="406"/>
    </location>
</feature>
<dbReference type="GO" id="GO:0005886">
    <property type="term" value="C:plasma membrane"/>
    <property type="evidence" value="ECO:0007669"/>
    <property type="project" value="TreeGrafter"/>
</dbReference>
<keyword evidence="4 6" id="KW-1133">Transmembrane helix</keyword>
<evidence type="ECO:0000256" key="6">
    <source>
        <dbReference type="SAM" id="Phobius"/>
    </source>
</evidence>
<dbReference type="Gene3D" id="1.10.357.140">
    <property type="entry name" value="UbiA prenyltransferase"/>
    <property type="match status" value="1"/>
</dbReference>
<dbReference type="Pfam" id="PF01040">
    <property type="entry name" value="UbiA"/>
    <property type="match status" value="1"/>
</dbReference>
<dbReference type="GO" id="GO:0009247">
    <property type="term" value="P:glycolipid biosynthetic process"/>
    <property type="evidence" value="ECO:0007669"/>
    <property type="project" value="TreeGrafter"/>
</dbReference>
<comment type="subcellular location">
    <subcellularLocation>
        <location evidence="1">Membrane</location>
        <topology evidence="1">Multi-pass membrane protein</topology>
    </subcellularLocation>
</comment>
<dbReference type="InterPro" id="IPR023214">
    <property type="entry name" value="HAD_sf"/>
</dbReference>
<feature type="transmembrane region" description="Helical" evidence="6">
    <location>
        <begin position="216"/>
        <end position="236"/>
    </location>
</feature>
<feature type="transmembrane region" description="Helical" evidence="6">
    <location>
        <begin position="337"/>
        <end position="355"/>
    </location>
</feature>
<feature type="transmembrane region" description="Helical" evidence="6">
    <location>
        <begin position="257"/>
        <end position="275"/>
    </location>
</feature>
<dbReference type="Gene3D" id="3.40.50.1000">
    <property type="entry name" value="HAD superfamily/HAD-like"/>
    <property type="match status" value="1"/>
</dbReference>
<evidence type="ECO:0000256" key="5">
    <source>
        <dbReference type="ARBA" id="ARBA00023136"/>
    </source>
</evidence>
<evidence type="ECO:0000256" key="2">
    <source>
        <dbReference type="ARBA" id="ARBA00022475"/>
    </source>
</evidence>
<dbReference type="PANTHER" id="PTHR11048:SF5">
    <property type="entry name" value="DECAPRENYL-PHOSPHATE PHOSPHORIBOSYLTRANSFERASE"/>
    <property type="match status" value="1"/>
</dbReference>
<dbReference type="GO" id="GO:0016765">
    <property type="term" value="F:transferase activity, transferring alkyl or aryl (other than methyl) groups"/>
    <property type="evidence" value="ECO:0007669"/>
    <property type="project" value="InterPro"/>
</dbReference>
<keyword evidence="5 6" id="KW-0472">Membrane</keyword>
<feature type="transmembrane region" description="Helical" evidence="6">
    <location>
        <begin position="311"/>
        <end position="331"/>
    </location>
</feature>
<keyword evidence="3 6" id="KW-0812">Transmembrane</keyword>
<dbReference type="Pfam" id="PF12710">
    <property type="entry name" value="HAD"/>
    <property type="match status" value="1"/>
</dbReference>
<dbReference type="InterPro" id="IPR039653">
    <property type="entry name" value="Prenyltransferase"/>
</dbReference>
<proteinExistence type="predicted"/>
<feature type="transmembrane region" description="Helical" evidence="6">
    <location>
        <begin position="418"/>
        <end position="435"/>
    </location>
</feature>
<protein>
    <submittedName>
        <fullName evidence="7">UbiA family prenyltransferase</fullName>
    </submittedName>
</protein>
<dbReference type="InterPro" id="IPR036412">
    <property type="entry name" value="HAD-like_sf"/>
</dbReference>
<feature type="transmembrane region" description="Helical" evidence="6">
    <location>
        <begin position="455"/>
        <end position="470"/>
    </location>
</feature>
<reference evidence="7 8" key="1">
    <citation type="submission" date="2020-01" db="EMBL/GenBank/DDBJ databases">
        <title>Genomes assembled from Gulf of Kutch pelagic sediment metagenomes.</title>
        <authorList>
            <person name="Chandrashekar M."/>
            <person name="Mahajan M.S."/>
            <person name="Dave K.J."/>
            <person name="Vatsa P."/>
            <person name="Nathani N.M."/>
        </authorList>
    </citation>
    <scope>NUCLEOTIDE SEQUENCE [LARGE SCALE GENOMIC DNA]</scope>
    <source>
        <strain evidence="7">KS3-K002</strain>
    </source>
</reference>
<evidence type="ECO:0000313" key="8">
    <source>
        <dbReference type="Proteomes" id="UP000702544"/>
    </source>
</evidence>
<gene>
    <name evidence="7" type="ORF">GWO12_15735</name>
</gene>
<dbReference type="EMBL" id="JAACAK010000130">
    <property type="protein sequence ID" value="NIR76531.1"/>
    <property type="molecule type" value="Genomic_DNA"/>
</dbReference>
<evidence type="ECO:0000256" key="3">
    <source>
        <dbReference type="ARBA" id="ARBA00022692"/>
    </source>
</evidence>
<organism evidence="7 8">
    <name type="scientific">Candidatus Kutchimonas denitrificans</name>
    <dbReference type="NCBI Taxonomy" id="3056748"/>
    <lineage>
        <taxon>Bacteria</taxon>
        <taxon>Pseudomonadati</taxon>
        <taxon>Gemmatimonadota</taxon>
        <taxon>Gemmatimonadia</taxon>
        <taxon>Candidatus Palauibacterales</taxon>
        <taxon>Candidatus Palauibacteraceae</taxon>
        <taxon>Candidatus Kutchimonas</taxon>
    </lineage>
</organism>
<dbReference type="InterPro" id="IPR000537">
    <property type="entry name" value="UbiA_prenyltransferase"/>
</dbReference>
<dbReference type="CDD" id="cd13963">
    <property type="entry name" value="PT_UbiA_2"/>
    <property type="match status" value="1"/>
</dbReference>
<dbReference type="PANTHER" id="PTHR11048">
    <property type="entry name" value="PRENYLTRANSFERASES"/>
    <property type="match status" value="1"/>
</dbReference>
<dbReference type="NCBIfam" id="NF006088">
    <property type="entry name" value="PRK08238.1"/>
    <property type="match status" value="1"/>
</dbReference>
<evidence type="ECO:0000256" key="4">
    <source>
        <dbReference type="ARBA" id="ARBA00022989"/>
    </source>
</evidence>
<evidence type="ECO:0000256" key="1">
    <source>
        <dbReference type="ARBA" id="ARBA00004141"/>
    </source>
</evidence>
<accession>A0AAE5CAI3</accession>
<name>A0AAE5CAI3_9BACT</name>
<sequence length="471" mass="51842">MADNQVPLIVDIDGTLLRSDLLWESLASLAVRHPLKALLVPFQLLRGRPALKAFLARETRLEIELVPLSKAAVELIEAAEREGRRVILASGSPQAMVDRVRERVGADEAWGTDSITNLTGSSKLLRIQESYGAFDYAGNSWVDLPLWREARRPIAVNPKRLALHFGKRARPDLEVVEDERVGWRAWLRALRPHHWAKNTLMFLPALAAHLEPSPELAVRLLAGFAAFCAMTSAVYLTNDIADLSSDRTHATKRHRPLAAGEIAISHAIVAALLLAVASAALAWYLAPIFAAVLASYLALTSAYTALLKRKLIVDVITLATLYTIRVVAGAVLVQVPLSRWFLAFSIFLFLSLALVKRVVELKELEGANAEKAAGRRYQVEDLGVLIGLGTAAAAASALVYCLYITSDDVLRLYDQPDALWIGLPLFLYWIARLWVLASRGVMHEDPVTATLRDRATYAVLVGFLLTVWLAS</sequence>
<dbReference type="SUPFAM" id="SSF56784">
    <property type="entry name" value="HAD-like"/>
    <property type="match status" value="1"/>
</dbReference>
<dbReference type="InterPro" id="IPR044878">
    <property type="entry name" value="UbiA_sf"/>
</dbReference>
<comment type="caution">
    <text evidence="7">The sequence shown here is derived from an EMBL/GenBank/DDBJ whole genome shotgun (WGS) entry which is preliminary data.</text>
</comment>
<keyword evidence="2" id="KW-1003">Cell membrane</keyword>